<protein>
    <submittedName>
        <fullName evidence="12">B-box zinc finger protein 18</fullName>
    </submittedName>
</protein>
<dbReference type="PROSITE" id="PS50119">
    <property type="entry name" value="ZF_BBOX"/>
    <property type="match status" value="2"/>
</dbReference>
<keyword evidence="4 9" id="KW-0863">Zinc-finger</keyword>
<evidence type="ECO:0000256" key="8">
    <source>
        <dbReference type="ARBA" id="ARBA00023242"/>
    </source>
</evidence>
<keyword evidence="3" id="KW-0677">Repeat</keyword>
<proteinExistence type="predicted"/>
<name>A0ABD1P882_9LAMI</name>
<evidence type="ECO:0000259" key="11">
    <source>
        <dbReference type="PROSITE" id="PS50119"/>
    </source>
</evidence>
<dbReference type="PANTHER" id="PTHR31832:SF5">
    <property type="entry name" value="OS09G0527900 PROTEIN"/>
    <property type="match status" value="1"/>
</dbReference>
<keyword evidence="13" id="KW-1185">Reference proteome</keyword>
<evidence type="ECO:0000256" key="6">
    <source>
        <dbReference type="ARBA" id="ARBA00023015"/>
    </source>
</evidence>
<comment type="subcellular location">
    <subcellularLocation>
        <location evidence="1">Nucleus</location>
    </subcellularLocation>
</comment>
<dbReference type="GO" id="GO:0005634">
    <property type="term" value="C:nucleus"/>
    <property type="evidence" value="ECO:0007669"/>
    <property type="project" value="UniProtKB-SubCell"/>
</dbReference>
<dbReference type="AlphaFoldDB" id="A0ABD1P882"/>
<keyword evidence="7" id="KW-0804">Transcription</keyword>
<evidence type="ECO:0000256" key="10">
    <source>
        <dbReference type="SAM" id="MobiDB-lite"/>
    </source>
</evidence>
<evidence type="ECO:0000256" key="7">
    <source>
        <dbReference type="ARBA" id="ARBA00023163"/>
    </source>
</evidence>
<evidence type="ECO:0000256" key="2">
    <source>
        <dbReference type="ARBA" id="ARBA00022723"/>
    </source>
</evidence>
<keyword evidence="6" id="KW-0805">Transcription regulation</keyword>
<evidence type="ECO:0000256" key="5">
    <source>
        <dbReference type="ARBA" id="ARBA00022833"/>
    </source>
</evidence>
<evidence type="ECO:0000313" key="12">
    <source>
        <dbReference type="EMBL" id="KAL2460077.1"/>
    </source>
</evidence>
<comment type="caution">
    <text evidence="12">The sequence shown here is derived from an EMBL/GenBank/DDBJ whole genome shotgun (WGS) entry which is preliminary data.</text>
</comment>
<dbReference type="Pfam" id="PF00643">
    <property type="entry name" value="zf-B_box"/>
    <property type="match status" value="2"/>
</dbReference>
<keyword evidence="8" id="KW-0539">Nucleus</keyword>
<feature type="compositionally biased region" description="Polar residues" evidence="10">
    <location>
        <begin position="142"/>
        <end position="157"/>
    </location>
</feature>
<dbReference type="InterPro" id="IPR049808">
    <property type="entry name" value="CONSTANS-like_Bbox1"/>
</dbReference>
<feature type="region of interest" description="Disordered" evidence="10">
    <location>
        <begin position="138"/>
        <end position="163"/>
    </location>
</feature>
<evidence type="ECO:0000256" key="4">
    <source>
        <dbReference type="ARBA" id="ARBA00022771"/>
    </source>
</evidence>
<gene>
    <name evidence="12" type="ORF">Adt_43497</name>
</gene>
<dbReference type="PANTHER" id="PTHR31832">
    <property type="entry name" value="B-BOX ZINC FINGER PROTEIN 22"/>
    <property type="match status" value="1"/>
</dbReference>
<evidence type="ECO:0000256" key="3">
    <source>
        <dbReference type="ARBA" id="ARBA00022737"/>
    </source>
</evidence>
<organism evidence="12 13">
    <name type="scientific">Abeliophyllum distichum</name>
    <dbReference type="NCBI Taxonomy" id="126358"/>
    <lineage>
        <taxon>Eukaryota</taxon>
        <taxon>Viridiplantae</taxon>
        <taxon>Streptophyta</taxon>
        <taxon>Embryophyta</taxon>
        <taxon>Tracheophyta</taxon>
        <taxon>Spermatophyta</taxon>
        <taxon>Magnoliopsida</taxon>
        <taxon>eudicotyledons</taxon>
        <taxon>Gunneridae</taxon>
        <taxon>Pentapetalae</taxon>
        <taxon>asterids</taxon>
        <taxon>lamiids</taxon>
        <taxon>Lamiales</taxon>
        <taxon>Oleaceae</taxon>
        <taxon>Forsythieae</taxon>
        <taxon>Abeliophyllum</taxon>
    </lineage>
</organism>
<feature type="domain" description="B box-type" evidence="11">
    <location>
        <begin position="1"/>
        <end position="47"/>
    </location>
</feature>
<dbReference type="GO" id="GO:0008270">
    <property type="term" value="F:zinc ion binding"/>
    <property type="evidence" value="ECO:0007669"/>
    <property type="project" value="UniProtKB-KW"/>
</dbReference>
<dbReference type="CDD" id="cd19821">
    <property type="entry name" value="Bbox1_BBX-like"/>
    <property type="match status" value="2"/>
</dbReference>
<dbReference type="InterPro" id="IPR000315">
    <property type="entry name" value="Znf_B-box"/>
</dbReference>
<keyword evidence="5" id="KW-0862">Zinc</keyword>
<dbReference type="Proteomes" id="UP001604336">
    <property type="component" value="Unassembled WGS sequence"/>
</dbReference>
<evidence type="ECO:0000313" key="13">
    <source>
        <dbReference type="Proteomes" id="UP001604336"/>
    </source>
</evidence>
<sequence>MRTLCDVCESAAAILFCAADGAALCRSCDNKVHSCNKLANRHVRVELAKLNVVPSCDICENARAFFYCEIDGSSLCLQCDMSVHVGGKMTHERYLQLKQRVEFPGDKSGHVVDLESQLYDLNDVKREPTQLSNLEAKETEQNHQFSPNQRLGNSTDDGGNIGK</sequence>
<evidence type="ECO:0000256" key="9">
    <source>
        <dbReference type="PROSITE-ProRule" id="PRU00024"/>
    </source>
</evidence>
<keyword evidence="2" id="KW-0479">Metal-binding</keyword>
<dbReference type="InterPro" id="IPR051979">
    <property type="entry name" value="B-box_zinc_finger"/>
</dbReference>
<feature type="domain" description="B box-type" evidence="11">
    <location>
        <begin position="56"/>
        <end position="97"/>
    </location>
</feature>
<dbReference type="EMBL" id="JBFOLK010000014">
    <property type="protein sequence ID" value="KAL2460077.1"/>
    <property type="molecule type" value="Genomic_DNA"/>
</dbReference>
<evidence type="ECO:0000256" key="1">
    <source>
        <dbReference type="ARBA" id="ARBA00004123"/>
    </source>
</evidence>
<dbReference type="SMART" id="SM00336">
    <property type="entry name" value="BBOX"/>
    <property type="match status" value="2"/>
</dbReference>
<accession>A0ABD1P882</accession>
<reference evidence="13" key="1">
    <citation type="submission" date="2024-07" db="EMBL/GenBank/DDBJ databases">
        <title>Two chromosome-level genome assemblies of Korean endemic species Abeliophyllum distichum and Forsythia ovata (Oleaceae).</title>
        <authorList>
            <person name="Jang H."/>
        </authorList>
    </citation>
    <scope>NUCLEOTIDE SEQUENCE [LARGE SCALE GENOMIC DNA]</scope>
</reference>
<dbReference type="Gene3D" id="3.30.160.60">
    <property type="entry name" value="Classic Zinc Finger"/>
    <property type="match status" value="1"/>
</dbReference>